<dbReference type="InterPro" id="IPR036047">
    <property type="entry name" value="F-box-like_dom_sf"/>
</dbReference>
<dbReference type="Gene3D" id="1.20.1280.50">
    <property type="match status" value="1"/>
</dbReference>
<dbReference type="PANTHER" id="PTHR31672:SF13">
    <property type="entry name" value="F-BOX PROTEIN CPR30-LIKE"/>
    <property type="match status" value="1"/>
</dbReference>
<protein>
    <recommendedName>
        <fullName evidence="2">F-box domain-containing protein</fullName>
    </recommendedName>
</protein>
<feature type="domain" description="F-box" evidence="2">
    <location>
        <begin position="1"/>
        <end position="45"/>
    </location>
</feature>
<dbReference type="Pfam" id="PF07734">
    <property type="entry name" value="FBA_1"/>
    <property type="match status" value="1"/>
</dbReference>
<keyword evidence="4" id="KW-1185">Reference proteome</keyword>
<dbReference type="Pfam" id="PF00646">
    <property type="entry name" value="F-box"/>
    <property type="match status" value="2"/>
</dbReference>
<dbReference type="CDD" id="cd22157">
    <property type="entry name" value="F-box_AtFBW1-like"/>
    <property type="match status" value="2"/>
</dbReference>
<evidence type="ECO:0000256" key="1">
    <source>
        <dbReference type="SAM" id="MobiDB-lite"/>
    </source>
</evidence>
<evidence type="ECO:0000259" key="2">
    <source>
        <dbReference type="PROSITE" id="PS50181"/>
    </source>
</evidence>
<sequence>MRERVPDDIVEDILGRLPVKSLTRFRCVSKSCNSIITGTTFINKHFKLNLNQCESLISTNTRSGHLLYATKDKNSSSSSKQVCTVVCNNDRTLTQVSRFEMPSFLDECNIVDFCNGLFCLASYEKELCHIIYLWNPSIRMFKKLLASPFTDKDTSHTTYIMGLAYNSQNNDFKILRIVTVLDGQEAEAEIYSLNTDSWRKVVISMESLRGYEPNFGTIGEIYAACIFLNGALHAVAATDDYCFILSFNVNDESFREIMLPPNSLDGVRGYFGELALFKGSLAVFIISNEHQGILCHIWFMKEYGVAESWTKKYRVQTDWLCNGDFFGCTNNGELLIKNDTGLVSIDPECQNQNILAIEDANWVAFSANSMESLVLIDGGGLNQLKPLKMMTGLSSYGFNSLDVDKLPSAITVADSFSFVLIEDASGRPSSLGRAEVCPSRYPHFWRIPLFRFGWNLVLPFLKVLRCYSFFPVLVPRGPFAVCVMRATMRERVPDDVVEDILAHLPVKSLTRFRCVSKSWNSIITDTTFICKHMKLNLNQSESSIPANTYSGYLLYTTEDKDGSSSSKELCTVACNNDRTLTQVFRFEIPSFFDKYMIVGFCNGLFCLASREKELCHVIYLWNPSIRMLKKLVATRFNRKYNETAAFGFAYDSLNNDFKILRIVSDALFNESEAEAEIYTLSSDSWRKVVISKVTEPKLGIICCVWGPFTFYNGALHAIAFTIGYLFFLSFDISDESFHEIMMPRNHLDGLTNYFTELEVYKGLLADFVFTYDLGNERNGSVLCQVWVMEEYGVPESWTRKFVIPIEWIRIRHFFGCTNNGELLIKNATGLVSIDPESQNQNILAIEDANWVAFSANSMESLVLLDGGRVSEREEEEKKNSNVCSMDDLGGGGALGSSGGLGSSSSGLGSIGDGHSRATS</sequence>
<dbReference type="NCBIfam" id="TIGR01640">
    <property type="entry name" value="F_box_assoc_1"/>
    <property type="match status" value="2"/>
</dbReference>
<dbReference type="Proteomes" id="UP000594261">
    <property type="component" value="Chromosome 11"/>
</dbReference>
<dbReference type="EMBL" id="LRBV02000011">
    <property type="status" value="NOT_ANNOTATED_CDS"/>
    <property type="molecule type" value="Genomic_DNA"/>
</dbReference>
<reference evidence="3 4" key="1">
    <citation type="journal article" date="2016" name="G3 (Bethesda)">
        <title>First Draft Assembly and Annotation of the Genome of a California Endemic Oak Quercus lobata Nee (Fagaceae).</title>
        <authorList>
            <person name="Sork V.L."/>
            <person name="Fitz-Gibbon S.T."/>
            <person name="Puiu D."/>
            <person name="Crepeau M."/>
            <person name="Gugger P.F."/>
            <person name="Sherman R."/>
            <person name="Stevens K."/>
            <person name="Langley C.H."/>
            <person name="Pellegrini M."/>
            <person name="Salzberg S.L."/>
        </authorList>
    </citation>
    <scope>NUCLEOTIDE SEQUENCE [LARGE SCALE GENOMIC DNA]</scope>
    <source>
        <strain evidence="3 4">cv. SW786</strain>
    </source>
</reference>
<dbReference type="InParanoid" id="A0A7N2MZN2"/>
<dbReference type="InterPro" id="IPR050796">
    <property type="entry name" value="SCF_F-box_component"/>
</dbReference>
<dbReference type="Pfam" id="PF08268">
    <property type="entry name" value="FBA_3"/>
    <property type="match status" value="1"/>
</dbReference>
<dbReference type="EnsemblPlants" id="QL11p051903:mrna">
    <property type="protein sequence ID" value="QL11p051903:mrna"/>
    <property type="gene ID" value="QL11p051903"/>
</dbReference>
<reference evidence="3" key="2">
    <citation type="submission" date="2021-01" db="UniProtKB">
        <authorList>
            <consortium name="EnsemblPlants"/>
        </authorList>
    </citation>
    <scope>IDENTIFICATION</scope>
</reference>
<dbReference type="AlphaFoldDB" id="A0A7N2MZN2"/>
<feature type="domain" description="F-box" evidence="2">
    <location>
        <begin position="486"/>
        <end position="532"/>
    </location>
</feature>
<dbReference type="SUPFAM" id="SSF81383">
    <property type="entry name" value="F-box domain"/>
    <property type="match status" value="2"/>
</dbReference>
<feature type="compositionally biased region" description="Gly residues" evidence="1">
    <location>
        <begin position="888"/>
        <end position="901"/>
    </location>
</feature>
<dbReference type="InterPro" id="IPR017451">
    <property type="entry name" value="F-box-assoc_interact_dom"/>
</dbReference>
<feature type="region of interest" description="Disordered" evidence="1">
    <location>
        <begin position="873"/>
        <end position="919"/>
    </location>
</feature>
<evidence type="ECO:0000313" key="3">
    <source>
        <dbReference type="EnsemblPlants" id="QL11p051903:mrna"/>
    </source>
</evidence>
<proteinExistence type="predicted"/>
<dbReference type="InterPro" id="IPR001810">
    <property type="entry name" value="F-box_dom"/>
</dbReference>
<dbReference type="PANTHER" id="PTHR31672">
    <property type="entry name" value="BNACNNG10540D PROTEIN"/>
    <property type="match status" value="1"/>
</dbReference>
<organism evidence="3 4">
    <name type="scientific">Quercus lobata</name>
    <name type="common">Valley oak</name>
    <dbReference type="NCBI Taxonomy" id="97700"/>
    <lineage>
        <taxon>Eukaryota</taxon>
        <taxon>Viridiplantae</taxon>
        <taxon>Streptophyta</taxon>
        <taxon>Embryophyta</taxon>
        <taxon>Tracheophyta</taxon>
        <taxon>Spermatophyta</taxon>
        <taxon>Magnoliopsida</taxon>
        <taxon>eudicotyledons</taxon>
        <taxon>Gunneridae</taxon>
        <taxon>Pentapetalae</taxon>
        <taxon>rosids</taxon>
        <taxon>fabids</taxon>
        <taxon>Fagales</taxon>
        <taxon>Fagaceae</taxon>
        <taxon>Quercus</taxon>
    </lineage>
</organism>
<dbReference type="Gramene" id="QL11p051903:mrna">
    <property type="protein sequence ID" value="QL11p051903:mrna"/>
    <property type="gene ID" value="QL11p051903"/>
</dbReference>
<dbReference type="SMART" id="SM00256">
    <property type="entry name" value="FBOX"/>
    <property type="match status" value="2"/>
</dbReference>
<dbReference type="PROSITE" id="PS50181">
    <property type="entry name" value="FBOX"/>
    <property type="match status" value="2"/>
</dbReference>
<dbReference type="InterPro" id="IPR006527">
    <property type="entry name" value="F-box-assoc_dom_typ1"/>
</dbReference>
<accession>A0A7N2MZN2</accession>
<name>A0A7N2MZN2_QUELO</name>
<dbReference type="InterPro" id="IPR013187">
    <property type="entry name" value="F-box-assoc_dom_typ3"/>
</dbReference>
<evidence type="ECO:0000313" key="4">
    <source>
        <dbReference type="Proteomes" id="UP000594261"/>
    </source>
</evidence>